<dbReference type="InterPro" id="IPR051941">
    <property type="entry name" value="BG_Antigen-Binding_Lectin"/>
</dbReference>
<evidence type="ECO:0000313" key="1">
    <source>
        <dbReference type="EMBL" id="EKC31418.1"/>
    </source>
</evidence>
<dbReference type="AlphaFoldDB" id="K1QBT6"/>
<dbReference type="PANTHER" id="PTHR45713">
    <property type="entry name" value="FTP DOMAIN-CONTAINING PROTEIN"/>
    <property type="match status" value="1"/>
</dbReference>
<dbReference type="InterPro" id="IPR008979">
    <property type="entry name" value="Galactose-bd-like_sf"/>
</dbReference>
<dbReference type="SUPFAM" id="SSF49785">
    <property type="entry name" value="Galactose-binding domain-like"/>
    <property type="match status" value="2"/>
</dbReference>
<accession>K1QBT6</accession>
<dbReference type="Gene3D" id="2.60.120.260">
    <property type="entry name" value="Galactose-binding domain-like"/>
    <property type="match status" value="2"/>
</dbReference>
<dbReference type="PANTHER" id="PTHR45713:SF6">
    <property type="entry name" value="F5_8 TYPE C DOMAIN-CONTAINING PROTEIN"/>
    <property type="match status" value="1"/>
</dbReference>
<dbReference type="InParanoid" id="K1QBT6"/>
<dbReference type="HOGENOM" id="CLU_698799_0_0_1"/>
<organism evidence="1">
    <name type="scientific">Magallana gigas</name>
    <name type="common">Pacific oyster</name>
    <name type="synonym">Crassostrea gigas</name>
    <dbReference type="NCBI Taxonomy" id="29159"/>
    <lineage>
        <taxon>Eukaryota</taxon>
        <taxon>Metazoa</taxon>
        <taxon>Spiralia</taxon>
        <taxon>Lophotrochozoa</taxon>
        <taxon>Mollusca</taxon>
        <taxon>Bivalvia</taxon>
        <taxon>Autobranchia</taxon>
        <taxon>Pteriomorphia</taxon>
        <taxon>Ostreida</taxon>
        <taxon>Ostreoidea</taxon>
        <taxon>Ostreidae</taxon>
        <taxon>Magallana</taxon>
    </lineage>
</organism>
<name>K1QBT6_MAGGI</name>
<gene>
    <name evidence="1" type="ORF">CGI_10014020</name>
</gene>
<sequence length="395" mass="45415">MPWRTFAYENVALRKSAWQLHPYENPYLRDSMNASKAVDGLKTDLSSSGHQCTLSANFKDQALFSVDLGSVFGIHHITIYYRTDNVPWGPSHDYAVRFLGFSVYISNTTKKEDGVLCFKDNQHFTKYTIPPVLTLNCTHHGRYAIYYNNRTSSNLPPDYSQYAYNELCEFEVYAIGLSFHKVWLFKSLPFLRSRGDKLFVARKETDELKHYGKKDHSSNLVLQKSDMQSLCKGTDKKYHVRNLISIHPTMECICLRVEALPASRQMSINLVISPSPGVGPQRGSKYLWMQEKYENIALHKNAWQLHPYEDPTFRDYGNASKAVDGLKTNLSYYGWQCTISSNYRSEAFLRVDLGAILGINHITLYYRTDSVQWDISEAIVTTGHMCFYGWSMDGL</sequence>
<protein>
    <submittedName>
        <fullName evidence="1">Uncharacterized protein</fullName>
    </submittedName>
</protein>
<dbReference type="EMBL" id="JH818027">
    <property type="protein sequence ID" value="EKC31418.1"/>
    <property type="molecule type" value="Genomic_DNA"/>
</dbReference>
<proteinExistence type="predicted"/>
<reference evidence="1" key="1">
    <citation type="journal article" date="2012" name="Nature">
        <title>The oyster genome reveals stress adaptation and complexity of shell formation.</title>
        <authorList>
            <person name="Zhang G."/>
            <person name="Fang X."/>
            <person name="Guo X."/>
            <person name="Li L."/>
            <person name="Luo R."/>
            <person name="Xu F."/>
            <person name="Yang P."/>
            <person name="Zhang L."/>
            <person name="Wang X."/>
            <person name="Qi H."/>
            <person name="Xiong Z."/>
            <person name="Que H."/>
            <person name="Xie Y."/>
            <person name="Holland P.W."/>
            <person name="Paps J."/>
            <person name="Zhu Y."/>
            <person name="Wu F."/>
            <person name="Chen Y."/>
            <person name="Wang J."/>
            <person name="Peng C."/>
            <person name="Meng J."/>
            <person name="Yang L."/>
            <person name="Liu J."/>
            <person name="Wen B."/>
            <person name="Zhang N."/>
            <person name="Huang Z."/>
            <person name="Zhu Q."/>
            <person name="Feng Y."/>
            <person name="Mount A."/>
            <person name="Hedgecock D."/>
            <person name="Xu Z."/>
            <person name="Liu Y."/>
            <person name="Domazet-Loso T."/>
            <person name="Du Y."/>
            <person name="Sun X."/>
            <person name="Zhang S."/>
            <person name="Liu B."/>
            <person name="Cheng P."/>
            <person name="Jiang X."/>
            <person name="Li J."/>
            <person name="Fan D."/>
            <person name="Wang W."/>
            <person name="Fu W."/>
            <person name="Wang T."/>
            <person name="Wang B."/>
            <person name="Zhang J."/>
            <person name="Peng Z."/>
            <person name="Li Y."/>
            <person name="Li N."/>
            <person name="Wang J."/>
            <person name="Chen M."/>
            <person name="He Y."/>
            <person name="Tan F."/>
            <person name="Song X."/>
            <person name="Zheng Q."/>
            <person name="Huang R."/>
            <person name="Yang H."/>
            <person name="Du X."/>
            <person name="Chen L."/>
            <person name="Yang M."/>
            <person name="Gaffney P.M."/>
            <person name="Wang S."/>
            <person name="Luo L."/>
            <person name="She Z."/>
            <person name="Ming Y."/>
            <person name="Huang W."/>
            <person name="Zhang S."/>
            <person name="Huang B."/>
            <person name="Zhang Y."/>
            <person name="Qu T."/>
            <person name="Ni P."/>
            <person name="Miao G."/>
            <person name="Wang J."/>
            <person name="Wang Q."/>
            <person name="Steinberg C.E."/>
            <person name="Wang H."/>
            <person name="Li N."/>
            <person name="Qian L."/>
            <person name="Zhang G."/>
            <person name="Li Y."/>
            <person name="Yang H."/>
            <person name="Liu X."/>
            <person name="Wang J."/>
            <person name="Yin Y."/>
            <person name="Wang J."/>
        </authorList>
    </citation>
    <scope>NUCLEOTIDE SEQUENCE [LARGE SCALE GENOMIC DNA]</scope>
    <source>
        <strain evidence="1">05x7-T-G4-1.051#20</strain>
    </source>
</reference>